<feature type="domain" description="EF-hand" evidence="4">
    <location>
        <begin position="170"/>
        <end position="205"/>
    </location>
</feature>
<sequence length="232" mass="26875">MGGNSSTAKKSAKAEDVLVEIKEMDKVDIAKLFFYAFDDDKSGEVRIWEFVSQYTQYFKGRDTDLTALFAAYDKDSDQTITLDEFVEYISRAYGRYSDDLFKKKMSQLIAAFRTIEATPTNPKVILADFKKRKLSRKAAATELFEALDDDNSNKIEKKEYLAQMKLAWKDDEAYISSLFEKMDLDGSGTIEKEEFIKGFLEKNKAVNDQIFYEMCAQWTGAFREIYIFEKKE</sequence>
<keyword evidence="1" id="KW-0479">Metal-binding</keyword>
<dbReference type="SMART" id="SM00054">
    <property type="entry name" value="EFh"/>
    <property type="match status" value="3"/>
</dbReference>
<dbReference type="PROSITE" id="PS00018">
    <property type="entry name" value="EF_HAND_1"/>
    <property type="match status" value="2"/>
</dbReference>
<dbReference type="AlphaFoldDB" id="A0A7S2U3V3"/>
<dbReference type="EMBL" id="HBHP01036055">
    <property type="protein sequence ID" value="CAD9778182.1"/>
    <property type="molecule type" value="Transcribed_RNA"/>
</dbReference>
<dbReference type="CDD" id="cd00051">
    <property type="entry name" value="EFh"/>
    <property type="match status" value="1"/>
</dbReference>
<proteinExistence type="predicted"/>
<evidence type="ECO:0000313" key="5">
    <source>
        <dbReference type="EMBL" id="CAD9778182.1"/>
    </source>
</evidence>
<dbReference type="Pfam" id="PF13499">
    <property type="entry name" value="EF-hand_7"/>
    <property type="match status" value="1"/>
</dbReference>
<evidence type="ECO:0000256" key="1">
    <source>
        <dbReference type="ARBA" id="ARBA00022723"/>
    </source>
</evidence>
<keyword evidence="3" id="KW-0106">Calcium</keyword>
<keyword evidence="2" id="KW-0677">Repeat</keyword>
<dbReference type="SUPFAM" id="SSF47473">
    <property type="entry name" value="EF-hand"/>
    <property type="match status" value="1"/>
</dbReference>
<dbReference type="GO" id="GO:0005509">
    <property type="term" value="F:calcium ion binding"/>
    <property type="evidence" value="ECO:0007669"/>
    <property type="project" value="InterPro"/>
</dbReference>
<dbReference type="Gene3D" id="1.10.238.10">
    <property type="entry name" value="EF-hand"/>
    <property type="match status" value="2"/>
</dbReference>
<protein>
    <recommendedName>
        <fullName evidence="4">EF-hand domain-containing protein</fullName>
    </recommendedName>
</protein>
<evidence type="ECO:0000256" key="3">
    <source>
        <dbReference type="ARBA" id="ARBA00022837"/>
    </source>
</evidence>
<reference evidence="5" key="1">
    <citation type="submission" date="2021-01" db="EMBL/GenBank/DDBJ databases">
        <authorList>
            <person name="Corre E."/>
            <person name="Pelletier E."/>
            <person name="Niang G."/>
            <person name="Scheremetjew M."/>
            <person name="Finn R."/>
            <person name="Kale V."/>
            <person name="Holt S."/>
            <person name="Cochrane G."/>
            <person name="Meng A."/>
            <person name="Brown T."/>
            <person name="Cohen L."/>
        </authorList>
    </citation>
    <scope>NUCLEOTIDE SEQUENCE</scope>
    <source>
        <strain evidence="5">CCMP622</strain>
    </source>
</reference>
<organism evidence="5">
    <name type="scientific">Lotharella oceanica</name>
    <dbReference type="NCBI Taxonomy" id="641309"/>
    <lineage>
        <taxon>Eukaryota</taxon>
        <taxon>Sar</taxon>
        <taxon>Rhizaria</taxon>
        <taxon>Cercozoa</taxon>
        <taxon>Chlorarachniophyceae</taxon>
        <taxon>Lotharella</taxon>
    </lineage>
</organism>
<feature type="domain" description="EF-hand" evidence="4">
    <location>
        <begin position="60"/>
        <end position="95"/>
    </location>
</feature>
<dbReference type="InterPro" id="IPR002048">
    <property type="entry name" value="EF_hand_dom"/>
</dbReference>
<evidence type="ECO:0000256" key="2">
    <source>
        <dbReference type="ARBA" id="ARBA00022737"/>
    </source>
</evidence>
<dbReference type="InterPro" id="IPR011992">
    <property type="entry name" value="EF-hand-dom_pair"/>
</dbReference>
<accession>A0A7S2U3V3</accession>
<evidence type="ECO:0000259" key="4">
    <source>
        <dbReference type="PROSITE" id="PS50222"/>
    </source>
</evidence>
<gene>
    <name evidence="5" type="ORF">LSP00402_LOCUS22198</name>
</gene>
<dbReference type="PANTHER" id="PTHR23055">
    <property type="entry name" value="CALCIUM BINDING PROTEINS"/>
    <property type="match status" value="1"/>
</dbReference>
<dbReference type="PROSITE" id="PS50222">
    <property type="entry name" value="EF_HAND_2"/>
    <property type="match status" value="2"/>
</dbReference>
<dbReference type="InterPro" id="IPR018247">
    <property type="entry name" value="EF_Hand_1_Ca_BS"/>
</dbReference>
<name>A0A7S2U3V3_9EUKA</name>
<dbReference type="InterPro" id="IPR028846">
    <property type="entry name" value="Recoverin"/>
</dbReference>